<evidence type="ECO:0000313" key="5">
    <source>
        <dbReference type="Proteomes" id="UP001283341"/>
    </source>
</evidence>
<dbReference type="EMBL" id="JAUEDM010000001">
    <property type="protein sequence ID" value="KAK3331086.1"/>
    <property type="molecule type" value="Genomic_DNA"/>
</dbReference>
<accession>A0AAE0IV33</accession>
<gene>
    <name evidence="4" type="ORF">B0H66DRAFT_528417</name>
</gene>
<protein>
    <recommendedName>
        <fullName evidence="6">Elongator complex protein 6</fullName>
    </recommendedName>
</protein>
<reference evidence="4" key="2">
    <citation type="submission" date="2023-06" db="EMBL/GenBank/DDBJ databases">
        <authorList>
            <consortium name="Lawrence Berkeley National Laboratory"/>
            <person name="Haridas S."/>
            <person name="Hensen N."/>
            <person name="Bonometti L."/>
            <person name="Westerberg I."/>
            <person name="Brannstrom I.O."/>
            <person name="Guillou S."/>
            <person name="Cros-Aarteil S."/>
            <person name="Calhoun S."/>
            <person name="Kuo A."/>
            <person name="Mondo S."/>
            <person name="Pangilinan J."/>
            <person name="Riley R."/>
            <person name="Labutti K."/>
            <person name="Andreopoulos B."/>
            <person name="Lipzen A."/>
            <person name="Chen C."/>
            <person name="Yanf M."/>
            <person name="Daum C."/>
            <person name="Ng V."/>
            <person name="Clum A."/>
            <person name="Steindorff A."/>
            <person name="Ohm R."/>
            <person name="Martin F."/>
            <person name="Silar P."/>
            <person name="Natvig D."/>
            <person name="Lalanne C."/>
            <person name="Gautier V."/>
            <person name="Ament-Velasquez S.L."/>
            <person name="Kruys A."/>
            <person name="Hutchinson M.I."/>
            <person name="Powell A.J."/>
            <person name="Barry K."/>
            <person name="Miller A.N."/>
            <person name="Grigoriev I.V."/>
            <person name="Debuchy R."/>
            <person name="Gladieux P."/>
            <person name="Thoren M.H."/>
            <person name="Johannesson H."/>
        </authorList>
    </citation>
    <scope>NUCLEOTIDE SEQUENCE</scope>
    <source>
        <strain evidence="4">CBS 118394</strain>
    </source>
</reference>
<proteinExistence type="inferred from homology"/>
<comment type="similarity">
    <text evidence="2">Belongs to the ELP6 family.</text>
</comment>
<evidence type="ECO:0000256" key="1">
    <source>
        <dbReference type="ARBA" id="ARBA00005043"/>
    </source>
</evidence>
<evidence type="ECO:0000256" key="2">
    <source>
        <dbReference type="ARBA" id="ARBA00008837"/>
    </source>
</evidence>
<dbReference type="GO" id="GO:0002098">
    <property type="term" value="P:tRNA wobble uridine modification"/>
    <property type="evidence" value="ECO:0007669"/>
    <property type="project" value="InterPro"/>
</dbReference>
<evidence type="ECO:0000256" key="3">
    <source>
        <dbReference type="SAM" id="MobiDB-lite"/>
    </source>
</evidence>
<dbReference type="Proteomes" id="UP001283341">
    <property type="component" value="Unassembled WGS sequence"/>
</dbReference>
<feature type="compositionally biased region" description="Low complexity" evidence="3">
    <location>
        <begin position="134"/>
        <end position="146"/>
    </location>
</feature>
<comment type="caution">
    <text evidence="4">The sequence shown here is derived from an EMBL/GenBank/DDBJ whole genome shotgun (WGS) entry which is preliminary data.</text>
</comment>
<feature type="compositionally biased region" description="Basic and acidic residues" evidence="3">
    <location>
        <begin position="65"/>
        <end position="78"/>
    </location>
</feature>
<name>A0AAE0IV33_9PEZI</name>
<organism evidence="4 5">
    <name type="scientific">Apodospora peruviana</name>
    <dbReference type="NCBI Taxonomy" id="516989"/>
    <lineage>
        <taxon>Eukaryota</taxon>
        <taxon>Fungi</taxon>
        <taxon>Dikarya</taxon>
        <taxon>Ascomycota</taxon>
        <taxon>Pezizomycotina</taxon>
        <taxon>Sordariomycetes</taxon>
        <taxon>Sordariomycetidae</taxon>
        <taxon>Sordariales</taxon>
        <taxon>Lasiosphaeriaceae</taxon>
        <taxon>Apodospora</taxon>
    </lineage>
</organism>
<dbReference type="CDD" id="cd19495">
    <property type="entry name" value="Elp6"/>
    <property type="match status" value="1"/>
</dbReference>
<dbReference type="InterPro" id="IPR018627">
    <property type="entry name" value="ELP6"/>
</dbReference>
<sequence>MSSPRTIPPLLDPYLRSIFQRLPEETAALVVATGILGASTNWLVLRYLHSFLKAASPSPHQQSRKPGEESSFPEEKDNTNVTTTTTSVLLLSFLRDYTFWKEGASRVGLDLDALARTGKFAYVDGLSVDLFHGSSSSSSSSSTNSHAPPPSPTADLGGGGRRSVPGVLPRVPVPVIPGRIPVSGRDDWKTAAAAHSINNIAATRVGRAGPGTTKLASPSLKDLGETISKVVEDLQGHAAAAGKKSKVVLVIDQLDFWLAAAGESTSSSELIQLLLDLQEKVDTTILALSADEPLVVAQTTTLEKEHSSFVLSLAHEAMMVLSLRLLDTGVAKDVSGVVRITAGGGVPHGMSIEENEYLYHVGGDGGVKVFERGQ</sequence>
<feature type="region of interest" description="Disordered" evidence="3">
    <location>
        <begin position="134"/>
        <end position="168"/>
    </location>
</feature>
<evidence type="ECO:0008006" key="6">
    <source>
        <dbReference type="Google" id="ProtNLM"/>
    </source>
</evidence>
<dbReference type="Gene3D" id="3.40.50.300">
    <property type="entry name" value="P-loop containing nucleotide triphosphate hydrolases"/>
    <property type="match status" value="1"/>
</dbReference>
<dbReference type="PANTHER" id="PTHR16184:SF6">
    <property type="entry name" value="ELONGATOR COMPLEX PROTEIN 6"/>
    <property type="match status" value="1"/>
</dbReference>
<dbReference type="PANTHER" id="PTHR16184">
    <property type="entry name" value="ELONGATOR COMPLEX PROTEIN 6"/>
    <property type="match status" value="1"/>
</dbReference>
<dbReference type="InterPro" id="IPR027417">
    <property type="entry name" value="P-loop_NTPase"/>
</dbReference>
<reference evidence="4" key="1">
    <citation type="journal article" date="2023" name="Mol. Phylogenet. Evol.">
        <title>Genome-scale phylogeny and comparative genomics of the fungal order Sordariales.</title>
        <authorList>
            <person name="Hensen N."/>
            <person name="Bonometti L."/>
            <person name="Westerberg I."/>
            <person name="Brannstrom I.O."/>
            <person name="Guillou S."/>
            <person name="Cros-Aarteil S."/>
            <person name="Calhoun S."/>
            <person name="Haridas S."/>
            <person name="Kuo A."/>
            <person name="Mondo S."/>
            <person name="Pangilinan J."/>
            <person name="Riley R."/>
            <person name="LaButti K."/>
            <person name="Andreopoulos B."/>
            <person name="Lipzen A."/>
            <person name="Chen C."/>
            <person name="Yan M."/>
            <person name="Daum C."/>
            <person name="Ng V."/>
            <person name="Clum A."/>
            <person name="Steindorff A."/>
            <person name="Ohm R.A."/>
            <person name="Martin F."/>
            <person name="Silar P."/>
            <person name="Natvig D.O."/>
            <person name="Lalanne C."/>
            <person name="Gautier V."/>
            <person name="Ament-Velasquez S.L."/>
            <person name="Kruys A."/>
            <person name="Hutchinson M.I."/>
            <person name="Powell A.J."/>
            <person name="Barry K."/>
            <person name="Miller A.N."/>
            <person name="Grigoriev I.V."/>
            <person name="Debuchy R."/>
            <person name="Gladieux P."/>
            <person name="Hiltunen Thoren M."/>
            <person name="Johannesson H."/>
        </authorList>
    </citation>
    <scope>NUCLEOTIDE SEQUENCE</scope>
    <source>
        <strain evidence="4">CBS 118394</strain>
    </source>
</reference>
<evidence type="ECO:0000313" key="4">
    <source>
        <dbReference type="EMBL" id="KAK3331086.1"/>
    </source>
</evidence>
<dbReference type="GO" id="GO:0033588">
    <property type="term" value="C:elongator holoenzyme complex"/>
    <property type="evidence" value="ECO:0007669"/>
    <property type="project" value="InterPro"/>
</dbReference>
<dbReference type="AlphaFoldDB" id="A0AAE0IV33"/>
<comment type="pathway">
    <text evidence="1">tRNA modification; 5-methoxycarbonylmethyl-2-thiouridine-tRNA biosynthesis.</text>
</comment>
<keyword evidence="5" id="KW-1185">Reference proteome</keyword>
<feature type="region of interest" description="Disordered" evidence="3">
    <location>
        <begin position="56"/>
        <end position="81"/>
    </location>
</feature>